<gene>
    <name evidence="2" type="ORF">SAMN04488101_108241</name>
</gene>
<protein>
    <recommendedName>
        <fullName evidence="4">Alpha-L-rhamnosidase six-hairpin glycosidase domain-containing protein</fullName>
    </recommendedName>
</protein>
<sequence length="781" mass="86336">MIMKNLRVTLIGFLCLSNGMTAIAQQPIESLNKLLRDINGSLRLSVKEFNGTNLLSEQLFNKDLLQTKTGNWSMQFKASPVSGHPEVMDVSTSFRLNSGTAKASAVSVSFDFSKWNPENYVLVPASVYNGNRYRAIGNSYNPQYPKDMYYNPSVPLTISNNPRLAIEPNKASLIELTTGNVATPAMCFFSKKEQKGFIVLTQQMTKLGSNGLTIAENAAKDSCSFTISAPAVRKMATGFGDFHLSGDKAPDWKSGDEVALSFKVYVFNASSIPDLLKKFMLVRKELSGLNHPRNILPMSKLFELATDICRGNFVEVPAGSYYKPENNKNFQLGWVSGMMNTYPMLALNDQKERDRVIAELDFVVNKLQGKSGYFYGGIRASGEIIPEKMSPDFKPVQVMVRKNADALLWLIKHMQLLKAQGYGKSIKPEWENAAKKLAAAFAHTWNKDGEFGQYVAPETGEIAVYNSTAGAIVPAGLAMASDYFKNKEWLKVAQDAAKFYYHRDVEKQGLTGGHCGDISQDADAESTYGFLESLMALYYYTGQKEWLNKAEVQAALGATWTFSYDPVFPANSEIGKLNSNMAGAVWASIQNKHAAPGICTASGDYVFKLFRATGNQLYADLIGDIQHAHAEAVNMPEHLTTNNLIGSSMERIQLSDAEGKGSIGNFINTRNSWTETNGMLMALEIPGIYVNMDRKKLYVFDHVKAQILSSDKSGITIELTNSTGYDANVSVMAETEKQRIKPLSYTAFLGWPKVKVKTGETIKLKINPAKGIVFIEQFKVL</sequence>
<keyword evidence="3" id="KW-1185">Reference proteome</keyword>
<keyword evidence="1" id="KW-0732">Signal</keyword>
<name>A0A1W2DX28_9SPHI</name>
<evidence type="ECO:0008006" key="4">
    <source>
        <dbReference type="Google" id="ProtNLM"/>
    </source>
</evidence>
<organism evidence="2 3">
    <name type="scientific">Pedobacter nyackensis</name>
    <dbReference type="NCBI Taxonomy" id="475255"/>
    <lineage>
        <taxon>Bacteria</taxon>
        <taxon>Pseudomonadati</taxon>
        <taxon>Bacteroidota</taxon>
        <taxon>Sphingobacteriia</taxon>
        <taxon>Sphingobacteriales</taxon>
        <taxon>Sphingobacteriaceae</taxon>
        <taxon>Pedobacter</taxon>
    </lineage>
</organism>
<evidence type="ECO:0000256" key="1">
    <source>
        <dbReference type="SAM" id="SignalP"/>
    </source>
</evidence>
<dbReference type="Proteomes" id="UP000192678">
    <property type="component" value="Unassembled WGS sequence"/>
</dbReference>
<dbReference type="STRING" id="475255.SAMN04488101_108241"/>
<proteinExistence type="predicted"/>
<dbReference type="InterPro" id="IPR008928">
    <property type="entry name" value="6-hairpin_glycosidase_sf"/>
</dbReference>
<evidence type="ECO:0000313" key="2">
    <source>
        <dbReference type="EMBL" id="SMD02024.1"/>
    </source>
</evidence>
<dbReference type="GO" id="GO:0005975">
    <property type="term" value="P:carbohydrate metabolic process"/>
    <property type="evidence" value="ECO:0007669"/>
    <property type="project" value="InterPro"/>
</dbReference>
<dbReference type="SUPFAM" id="SSF48208">
    <property type="entry name" value="Six-hairpin glycosidases"/>
    <property type="match status" value="1"/>
</dbReference>
<accession>A0A1W2DX28</accession>
<feature type="signal peptide" evidence="1">
    <location>
        <begin position="1"/>
        <end position="24"/>
    </location>
</feature>
<reference evidence="2 3" key="1">
    <citation type="submission" date="2017-04" db="EMBL/GenBank/DDBJ databases">
        <authorList>
            <person name="Afonso C.L."/>
            <person name="Miller P.J."/>
            <person name="Scott M.A."/>
            <person name="Spackman E."/>
            <person name="Goraichik I."/>
            <person name="Dimitrov K.M."/>
            <person name="Suarez D.L."/>
            <person name="Swayne D.E."/>
        </authorList>
    </citation>
    <scope>NUCLEOTIDE SEQUENCE [LARGE SCALE GENOMIC DNA]</scope>
    <source>
        <strain evidence="2 3">DSM 19625</strain>
    </source>
</reference>
<dbReference type="EMBL" id="FWYB01000008">
    <property type="protein sequence ID" value="SMD02024.1"/>
    <property type="molecule type" value="Genomic_DNA"/>
</dbReference>
<dbReference type="AlphaFoldDB" id="A0A1W2DX28"/>
<evidence type="ECO:0000313" key="3">
    <source>
        <dbReference type="Proteomes" id="UP000192678"/>
    </source>
</evidence>
<feature type="chain" id="PRO_5012732355" description="Alpha-L-rhamnosidase six-hairpin glycosidase domain-containing protein" evidence="1">
    <location>
        <begin position="25"/>
        <end position="781"/>
    </location>
</feature>